<organism evidence="4 5">
    <name type="scientific">Mucilaginibacter rigui</name>
    <dbReference type="NCBI Taxonomy" id="534635"/>
    <lineage>
        <taxon>Bacteria</taxon>
        <taxon>Pseudomonadati</taxon>
        <taxon>Bacteroidota</taxon>
        <taxon>Sphingobacteriia</taxon>
        <taxon>Sphingobacteriales</taxon>
        <taxon>Sphingobacteriaceae</taxon>
        <taxon>Mucilaginibacter</taxon>
    </lineage>
</organism>
<feature type="domain" description="Transglutaminase-like" evidence="2">
    <location>
        <begin position="286"/>
        <end position="366"/>
    </location>
</feature>
<sequence>MKRNILKLLACAATIMFFNSGYVIAQDKLSKDLYIAATIPDSLKDKANAVVRYSSDELYIKDKDKIITRHHSIITILNEKGDDESRLILYYDKKFNTVNSVEVVAYNAAGMQLKKYHKSDMYDRAAIDGMSIITDYRLLALSHTVASYPATIEVTYETSRNSYLDLGEWQYLEPEKAVQYAEYIVRTTPESGFRYLNKNTTIKPQKTYEDGFDKYIWKVSSLKAIKPEKDAVNWQVFPHIAFATKYFQFDGLPGDISNWQSYGKWQQALNADVCTLTPQRVEEIKAMTADLKTDKEKARFLYNYMQQNMRYVSIQLGIGGLKPFPATFVDQKKYGDCKALSNYMSALLKAVNIPSYYAMIRAGENQEPANASFPSDPFNHVILCIPFKGDTTWLECTSNTKPFGKLGSFTENRNALLITENGGVLINTPKSVMQDNQFNSEVHLALNPEGGAKAEVKILSTGGYRDDYIGLASLKTDEQKEYLIRALNMKQPSIIDIKPATDKDGTKEIGIDLEYDKFCDIAAGNKMFYRPRAFDLWGTTVPVLEKRRNDFYFSHPMQKSCVTTIDLPAGFEVETLPVNQNLNFTYGSYDVKYIYDAVKNQVISTTKFNLTTHVIPAAKYNEMQQYMDNIAKAQNKKLVIRKKA</sequence>
<dbReference type="Proteomes" id="UP000618754">
    <property type="component" value="Unassembled WGS sequence"/>
</dbReference>
<evidence type="ECO:0000259" key="2">
    <source>
        <dbReference type="Pfam" id="PF01841"/>
    </source>
</evidence>
<dbReference type="Gene3D" id="2.60.120.1130">
    <property type="match status" value="1"/>
</dbReference>
<dbReference type="InterPro" id="IPR024618">
    <property type="entry name" value="DUF3857"/>
</dbReference>
<dbReference type="SUPFAM" id="SSF54001">
    <property type="entry name" value="Cysteine proteinases"/>
    <property type="match status" value="1"/>
</dbReference>
<dbReference type="Pfam" id="PF01841">
    <property type="entry name" value="Transglut_core"/>
    <property type="match status" value="1"/>
</dbReference>
<feature type="signal peptide" evidence="1">
    <location>
        <begin position="1"/>
        <end position="25"/>
    </location>
</feature>
<feature type="domain" description="DUF3857" evidence="3">
    <location>
        <begin position="68"/>
        <end position="226"/>
    </location>
</feature>
<keyword evidence="1" id="KW-0732">Signal</keyword>
<proteinExistence type="predicted"/>
<comment type="caution">
    <text evidence="4">The sequence shown here is derived from an EMBL/GenBank/DDBJ whole genome shotgun (WGS) entry which is preliminary data.</text>
</comment>
<gene>
    <name evidence="4" type="ORF">IDJ75_07290</name>
</gene>
<dbReference type="EMBL" id="JACWMW010000002">
    <property type="protein sequence ID" value="MBD1385077.1"/>
    <property type="molecule type" value="Genomic_DNA"/>
</dbReference>
<evidence type="ECO:0000259" key="3">
    <source>
        <dbReference type="Pfam" id="PF12969"/>
    </source>
</evidence>
<dbReference type="Gene3D" id="2.60.40.3140">
    <property type="match status" value="1"/>
</dbReference>
<feature type="chain" id="PRO_5047209683" evidence="1">
    <location>
        <begin position="26"/>
        <end position="644"/>
    </location>
</feature>
<evidence type="ECO:0000313" key="5">
    <source>
        <dbReference type="Proteomes" id="UP000618754"/>
    </source>
</evidence>
<keyword evidence="5" id="KW-1185">Reference proteome</keyword>
<dbReference type="InterPro" id="IPR038765">
    <property type="entry name" value="Papain-like_cys_pep_sf"/>
</dbReference>
<reference evidence="4 5" key="1">
    <citation type="submission" date="2020-09" db="EMBL/GenBank/DDBJ databases">
        <title>Novel species of Mucilaginibacter isolated from a glacier on the Tibetan Plateau.</title>
        <authorList>
            <person name="Liu Q."/>
            <person name="Xin Y.-H."/>
        </authorList>
    </citation>
    <scope>NUCLEOTIDE SEQUENCE [LARGE SCALE GENOMIC DNA]</scope>
    <source>
        <strain evidence="4 5">CGMCC 1.13878</strain>
    </source>
</reference>
<dbReference type="InterPro" id="IPR002931">
    <property type="entry name" value="Transglutaminase-like"/>
</dbReference>
<evidence type="ECO:0000256" key="1">
    <source>
        <dbReference type="SAM" id="SignalP"/>
    </source>
</evidence>
<accession>A0ABR7X3B8</accession>
<dbReference type="Pfam" id="PF12969">
    <property type="entry name" value="DUF3857"/>
    <property type="match status" value="1"/>
</dbReference>
<dbReference type="Gene3D" id="3.10.620.30">
    <property type="match status" value="1"/>
</dbReference>
<name>A0ABR7X3B8_9SPHI</name>
<protein>
    <submittedName>
        <fullName evidence="4">DUF3857 domain-containing transglutaminase family protein</fullName>
    </submittedName>
</protein>
<evidence type="ECO:0000313" key="4">
    <source>
        <dbReference type="EMBL" id="MBD1385077.1"/>
    </source>
</evidence>
<dbReference type="RefSeq" id="WP_191174974.1">
    <property type="nucleotide sequence ID" value="NZ_JACWMW010000002.1"/>
</dbReference>